<keyword evidence="11" id="KW-0732">Signal</keyword>
<organism evidence="12 13">
    <name type="scientific">Rhynocoris fuscipes</name>
    <dbReference type="NCBI Taxonomy" id="488301"/>
    <lineage>
        <taxon>Eukaryota</taxon>
        <taxon>Metazoa</taxon>
        <taxon>Ecdysozoa</taxon>
        <taxon>Arthropoda</taxon>
        <taxon>Hexapoda</taxon>
        <taxon>Insecta</taxon>
        <taxon>Pterygota</taxon>
        <taxon>Neoptera</taxon>
        <taxon>Paraneoptera</taxon>
        <taxon>Hemiptera</taxon>
        <taxon>Heteroptera</taxon>
        <taxon>Panheteroptera</taxon>
        <taxon>Cimicomorpha</taxon>
        <taxon>Reduviidae</taxon>
        <taxon>Harpactorinae</taxon>
        <taxon>Harpactorini</taxon>
        <taxon>Rhynocoris</taxon>
    </lineage>
</organism>
<comment type="caution">
    <text evidence="12">The sequence shown here is derived from an EMBL/GenBank/DDBJ whole genome shotgun (WGS) entry which is preliminary data.</text>
</comment>
<keyword evidence="13" id="KW-1185">Reference proteome</keyword>
<evidence type="ECO:0000256" key="9">
    <source>
        <dbReference type="RuleBase" id="RU364016"/>
    </source>
</evidence>
<evidence type="ECO:0000256" key="2">
    <source>
        <dbReference type="ARBA" id="ARBA00009239"/>
    </source>
</evidence>
<accession>A0AAW1D8A2</accession>
<evidence type="ECO:0000256" key="6">
    <source>
        <dbReference type="ARBA" id="ARBA00022989"/>
    </source>
</evidence>
<name>A0AAW1D8A2_9HEMI</name>
<protein>
    <recommendedName>
        <fullName evidence="9">Hexosyltransferase</fullName>
        <ecNumber evidence="9">2.4.1.-</ecNumber>
    </recommendedName>
</protein>
<evidence type="ECO:0000256" key="7">
    <source>
        <dbReference type="ARBA" id="ARBA00023034"/>
    </source>
</evidence>
<keyword evidence="6" id="KW-1133">Transmembrane helix</keyword>
<sequence length="759" mass="86683">MGLLRIIRQKSSSMSSLCLGLLVSYFLCLSLNSRCTNEIDSNRLNEKVPEPHDDYEPRINLAGKPQRAKKVPQNLVRPRYYSTELGIKERLFMGVLTSESTVRSHAVAINKTSSHLVDKIMFFMDAGGAEKANVITLKLPGIVGFVDAQPHLKPFHMLKYLTDNFLEEYDFFFISKDSTYINADILSSLVKAISVSVDIHAGSLQVADSSPYCGLDGGILLSNSVLRKVQTSLDWCVKNSYSDFDDDNVGRCILHASQLPCVQIIGGNVLKNKKLNEYELQNLENLTFGDELAYYKLNDEKFFYKLHLSLSKKRLSETQAELQKLERSLELSDLSWPPGSYPPRRPKTRFDVIPWLHFDVQKAYLPSDFVNVQPLSGADLLDAQITINRSVDWLLDRYSGQLRFKQLLNGYRRFDPSRGLDYILDLSFRDNAGREIIKRVEASKPLGRVEMLQMAYVTENTRVYLLLPILSTDKKQASMFMNKYAETCTQSELTFLMLVLLYEPNAPGKGHAADVFKEIKDLAMDLSSKKHKDCKITWISIRVPAVNGVIPLEDHLIYFAIMDLLSKKFAPESLILLTEPYVELKSAYLNRVRMGTILGKQVYSPIPFTEYSPEFVYKNNTQQSLNLEIHKNTGRFDLTNIRHLAFYLDDYISARSKIPYLPIVKADKDIFRLFMEYDQYIEGHPSSNPITSLLDMFSRLPISVLRASEPALTLRRIENCKDSFIDLMRTTRFNRCKDPAVATRSQLGQALLDLIYKVN</sequence>
<keyword evidence="7 9" id="KW-0333">Golgi apparatus</keyword>
<dbReference type="PANTHER" id="PTHR12369:SF13">
    <property type="entry name" value="HEXOSYLTRANSFERASE"/>
    <property type="match status" value="1"/>
</dbReference>
<keyword evidence="3 9" id="KW-0808">Transferase</keyword>
<dbReference type="Proteomes" id="UP001461498">
    <property type="component" value="Unassembled WGS sequence"/>
</dbReference>
<comment type="subcellular location">
    <subcellularLocation>
        <location evidence="1 9">Golgi apparatus</location>
        <location evidence="1 9">Golgi stack membrane</location>
        <topology evidence="1 9">Single-pass type II membrane protein</topology>
    </subcellularLocation>
</comment>
<keyword evidence="5 9" id="KW-0735">Signal-anchor</keyword>
<feature type="signal peptide" evidence="11">
    <location>
        <begin position="1"/>
        <end position="28"/>
    </location>
</feature>
<keyword evidence="8" id="KW-0472">Membrane</keyword>
<proteinExistence type="inferred from homology"/>
<dbReference type="GO" id="GO:0032580">
    <property type="term" value="C:Golgi cisterna membrane"/>
    <property type="evidence" value="ECO:0007669"/>
    <property type="project" value="UniProtKB-SubCell"/>
</dbReference>
<comment type="similarity">
    <text evidence="2 9">Belongs to the chondroitin N-acetylgalactosaminyltransferase family.</text>
</comment>
<evidence type="ECO:0000256" key="10">
    <source>
        <dbReference type="SAM" id="Coils"/>
    </source>
</evidence>
<dbReference type="GO" id="GO:0047238">
    <property type="term" value="F:glucuronosyl-N-acetylgalactosaminyl-proteoglycan 4-beta-N-acetylgalactosaminyltransferase activity"/>
    <property type="evidence" value="ECO:0007669"/>
    <property type="project" value="TreeGrafter"/>
</dbReference>
<keyword evidence="4" id="KW-0812">Transmembrane</keyword>
<keyword evidence="10" id="KW-0175">Coiled coil</keyword>
<dbReference type="PANTHER" id="PTHR12369">
    <property type="entry name" value="CHONDROITIN SYNTHASE"/>
    <property type="match status" value="1"/>
</dbReference>
<evidence type="ECO:0000256" key="3">
    <source>
        <dbReference type="ARBA" id="ARBA00022679"/>
    </source>
</evidence>
<evidence type="ECO:0000256" key="1">
    <source>
        <dbReference type="ARBA" id="ARBA00004447"/>
    </source>
</evidence>
<evidence type="ECO:0000313" key="13">
    <source>
        <dbReference type="Proteomes" id="UP001461498"/>
    </source>
</evidence>
<reference evidence="12 13" key="1">
    <citation type="submission" date="2022-12" db="EMBL/GenBank/DDBJ databases">
        <title>Chromosome-level genome assembly of true bugs.</title>
        <authorList>
            <person name="Ma L."/>
            <person name="Li H."/>
        </authorList>
    </citation>
    <scope>NUCLEOTIDE SEQUENCE [LARGE SCALE GENOMIC DNA]</scope>
    <source>
        <strain evidence="12">Lab_2022b</strain>
    </source>
</reference>
<evidence type="ECO:0000313" key="12">
    <source>
        <dbReference type="EMBL" id="KAK9505368.1"/>
    </source>
</evidence>
<dbReference type="EC" id="2.4.1.-" evidence="9"/>
<feature type="chain" id="PRO_5043474978" description="Hexosyltransferase" evidence="11">
    <location>
        <begin position="29"/>
        <end position="759"/>
    </location>
</feature>
<evidence type="ECO:0000256" key="8">
    <source>
        <dbReference type="ARBA" id="ARBA00023136"/>
    </source>
</evidence>
<evidence type="ECO:0000256" key="11">
    <source>
        <dbReference type="SAM" id="SignalP"/>
    </source>
</evidence>
<dbReference type="AlphaFoldDB" id="A0AAW1D8A2"/>
<dbReference type="EMBL" id="JAPXFL010000006">
    <property type="protein sequence ID" value="KAK9505368.1"/>
    <property type="molecule type" value="Genomic_DNA"/>
</dbReference>
<dbReference type="Gene3D" id="3.90.550.50">
    <property type="match status" value="1"/>
</dbReference>
<dbReference type="InterPro" id="IPR008428">
    <property type="entry name" value="Chond_GalNAc"/>
</dbReference>
<evidence type="ECO:0000256" key="4">
    <source>
        <dbReference type="ARBA" id="ARBA00022692"/>
    </source>
</evidence>
<feature type="coiled-coil region" evidence="10">
    <location>
        <begin position="308"/>
        <end position="335"/>
    </location>
</feature>
<dbReference type="Pfam" id="PF05679">
    <property type="entry name" value="CHGN"/>
    <property type="match status" value="1"/>
</dbReference>
<dbReference type="InterPro" id="IPR051227">
    <property type="entry name" value="CS_glycosyltransferase"/>
</dbReference>
<evidence type="ECO:0000256" key="5">
    <source>
        <dbReference type="ARBA" id="ARBA00022968"/>
    </source>
</evidence>
<gene>
    <name evidence="12" type="ORF">O3M35_009447</name>
</gene>